<reference evidence="4" key="1">
    <citation type="submission" date="2022-10" db="EMBL/GenBank/DDBJ databases">
        <title>The complete genomes of actinobacterial strains from the NBC collection.</title>
        <authorList>
            <person name="Joergensen T.S."/>
            <person name="Alvarez Arevalo M."/>
            <person name="Sterndorff E.B."/>
            <person name="Faurdal D."/>
            <person name="Vuksanovic O."/>
            <person name="Mourched A.-S."/>
            <person name="Charusanti P."/>
            <person name="Shaw S."/>
            <person name="Blin K."/>
            <person name="Weber T."/>
        </authorList>
    </citation>
    <scope>NUCLEOTIDE SEQUENCE</scope>
    <source>
        <strain evidence="4">NBC_01393</strain>
    </source>
</reference>
<evidence type="ECO:0000256" key="1">
    <source>
        <dbReference type="ARBA" id="ARBA00023125"/>
    </source>
</evidence>
<feature type="region of interest" description="Disordered" evidence="2">
    <location>
        <begin position="31"/>
        <end position="72"/>
    </location>
</feature>
<protein>
    <submittedName>
        <fullName evidence="4">Transposase</fullName>
    </submittedName>
</protein>
<dbReference type="Pfam" id="PF07282">
    <property type="entry name" value="Cas12f1-like_TNB"/>
    <property type="match status" value="1"/>
</dbReference>
<evidence type="ECO:0000256" key="2">
    <source>
        <dbReference type="SAM" id="MobiDB-lite"/>
    </source>
</evidence>
<proteinExistence type="predicted"/>
<accession>A0AAU3IEW6</accession>
<sequence>MDKNSRKSQAEFVCSSCGFTCNADTNAATNVAAGQGGIPRPRRTAGAGGTTPPEQRSNVREPQPSRAGIPLI</sequence>
<dbReference type="InterPro" id="IPR010095">
    <property type="entry name" value="Cas12f1-like_TNB"/>
</dbReference>
<dbReference type="EMBL" id="CP109546">
    <property type="protein sequence ID" value="WTZ15078.1"/>
    <property type="molecule type" value="Genomic_DNA"/>
</dbReference>
<evidence type="ECO:0000313" key="4">
    <source>
        <dbReference type="EMBL" id="WTZ15078.1"/>
    </source>
</evidence>
<keyword evidence="1" id="KW-0238">DNA-binding</keyword>
<name>A0AAU3IEW6_9ACTN</name>
<gene>
    <name evidence="4" type="ORF">OG699_41100</name>
</gene>
<organism evidence="4">
    <name type="scientific">Streptomyces sp. NBC_01393</name>
    <dbReference type="NCBI Taxonomy" id="2903851"/>
    <lineage>
        <taxon>Bacteria</taxon>
        <taxon>Bacillati</taxon>
        <taxon>Actinomycetota</taxon>
        <taxon>Actinomycetes</taxon>
        <taxon>Kitasatosporales</taxon>
        <taxon>Streptomycetaceae</taxon>
        <taxon>Streptomyces</taxon>
    </lineage>
</organism>
<dbReference type="GO" id="GO:0003677">
    <property type="term" value="F:DNA binding"/>
    <property type="evidence" value="ECO:0007669"/>
    <property type="project" value="UniProtKB-KW"/>
</dbReference>
<feature type="domain" description="Cas12f1-like TNB" evidence="3">
    <location>
        <begin position="9"/>
        <end position="31"/>
    </location>
</feature>
<dbReference type="AlphaFoldDB" id="A0AAU3IEW6"/>
<evidence type="ECO:0000259" key="3">
    <source>
        <dbReference type="Pfam" id="PF07282"/>
    </source>
</evidence>